<dbReference type="GO" id="GO:0006974">
    <property type="term" value="P:DNA damage response"/>
    <property type="evidence" value="ECO:0007669"/>
    <property type="project" value="InterPro"/>
</dbReference>
<sequence length="629" mass="69220">MSKRSRTSKAEGPNGGQDITQMWAKAKQKKESAEATEEVVKAVREIERDNSHVIKQFHENTFTAFTEAQKGGDVEDIQEDQHKLVDAISSLAQQEGGGLPSKKLFTSILLSITENRSAKLSVRAYELLKKLQQKFPATMVLPGDKLGQKLPYLQVDKEVWTPLDALPGSTPLRGTAAAASALPLPRAGARPRLNADGTVGRPGDLFEVLDHIVEDLKGDSEALAFDAAPSQRSRKTKKQTDGAELDEAGKHQARLEATEALAVQKLGSCLMFKYLVALLYDDLSCRLAVYRAHDCGTDLAILVNSMLYRLLIERRTKPQRDQVWSCVFAIIKAGVLERAEEVPAPSTAPTKSEGTDDMEIDAKTEEASGTPTAKKGKTKKGKGRRSSTATVSQRGEEATFSKASQVEVEVETPFDAALQKRRDDTAAEHGLSCSRQDLCTTAQTLLASMLELTATMENHVNLWKANDTRKDLLERMITEFNPNRCWDPRWDTQRHFLETMLSPEQKLRFIIEYFLAICPKGSEAVKVLQQKGRKATACDLLTAVRENVKKMLSSRHSTPDELSLLVAHAAQADLLLGTVNGDRLKQLKQELDETSETVGAPEKRGLPLSASSHAALVAASITIRLNQDK</sequence>
<dbReference type="InterPro" id="IPR034561">
    <property type="entry name" value="SNI1"/>
</dbReference>
<feature type="compositionally biased region" description="Basic residues" evidence="1">
    <location>
        <begin position="374"/>
        <end position="385"/>
    </location>
</feature>
<evidence type="ECO:0000313" key="3">
    <source>
        <dbReference type="Proteomes" id="UP000054558"/>
    </source>
</evidence>
<organism evidence="2 3">
    <name type="scientific">Klebsormidium nitens</name>
    <name type="common">Green alga</name>
    <name type="synonym">Ulothrix nitens</name>
    <dbReference type="NCBI Taxonomy" id="105231"/>
    <lineage>
        <taxon>Eukaryota</taxon>
        <taxon>Viridiplantae</taxon>
        <taxon>Streptophyta</taxon>
        <taxon>Klebsormidiophyceae</taxon>
        <taxon>Klebsormidiales</taxon>
        <taxon>Klebsormidiaceae</taxon>
        <taxon>Klebsormidium</taxon>
    </lineage>
</organism>
<dbReference type="PANTHER" id="PTHR37243">
    <property type="entry name" value="NEGATIVE REGULATOR OF SYSTEMIC ACQUIRED RESISTANCE SNI1"/>
    <property type="match status" value="1"/>
</dbReference>
<dbReference type="GO" id="GO:0005634">
    <property type="term" value="C:nucleus"/>
    <property type="evidence" value="ECO:0007669"/>
    <property type="project" value="InterPro"/>
</dbReference>
<protein>
    <submittedName>
        <fullName evidence="2">Uncharacterized protein</fullName>
    </submittedName>
</protein>
<dbReference type="Proteomes" id="UP000054558">
    <property type="component" value="Unassembled WGS sequence"/>
</dbReference>
<evidence type="ECO:0000313" key="2">
    <source>
        <dbReference type="EMBL" id="GAQ86644.1"/>
    </source>
</evidence>
<keyword evidence="3" id="KW-1185">Reference proteome</keyword>
<feature type="region of interest" description="Disordered" evidence="1">
    <location>
        <begin position="362"/>
        <end position="405"/>
    </location>
</feature>
<dbReference type="OMA" id="CIAMQKF"/>
<dbReference type="GO" id="GO:0030915">
    <property type="term" value="C:Smc5-Smc6 complex"/>
    <property type="evidence" value="ECO:0007669"/>
    <property type="project" value="InterPro"/>
</dbReference>
<proteinExistence type="predicted"/>
<dbReference type="GO" id="GO:0045892">
    <property type="term" value="P:negative regulation of DNA-templated transcription"/>
    <property type="evidence" value="ECO:0007669"/>
    <property type="project" value="InterPro"/>
</dbReference>
<name>A0A0U9I7R1_KLENI</name>
<evidence type="ECO:0000256" key="1">
    <source>
        <dbReference type="SAM" id="MobiDB-lite"/>
    </source>
</evidence>
<reference evidence="2 3" key="1">
    <citation type="journal article" date="2014" name="Nat. Commun.">
        <title>Klebsormidium flaccidum genome reveals primary factors for plant terrestrial adaptation.</title>
        <authorList>
            <person name="Hori K."/>
            <person name="Maruyama F."/>
            <person name="Fujisawa T."/>
            <person name="Togashi T."/>
            <person name="Yamamoto N."/>
            <person name="Seo M."/>
            <person name="Sato S."/>
            <person name="Yamada T."/>
            <person name="Mori H."/>
            <person name="Tajima N."/>
            <person name="Moriyama T."/>
            <person name="Ikeuchi M."/>
            <person name="Watanabe M."/>
            <person name="Wada H."/>
            <person name="Kobayashi K."/>
            <person name="Saito M."/>
            <person name="Masuda T."/>
            <person name="Sasaki-Sekimoto Y."/>
            <person name="Mashiguchi K."/>
            <person name="Awai K."/>
            <person name="Shimojima M."/>
            <person name="Masuda S."/>
            <person name="Iwai M."/>
            <person name="Nobusawa T."/>
            <person name="Narise T."/>
            <person name="Kondo S."/>
            <person name="Saito H."/>
            <person name="Sato R."/>
            <person name="Murakawa M."/>
            <person name="Ihara Y."/>
            <person name="Oshima-Yamada Y."/>
            <person name="Ohtaka K."/>
            <person name="Satoh M."/>
            <person name="Sonobe K."/>
            <person name="Ishii M."/>
            <person name="Ohtani R."/>
            <person name="Kanamori-Sato M."/>
            <person name="Honoki R."/>
            <person name="Miyazaki D."/>
            <person name="Mochizuki H."/>
            <person name="Umetsu J."/>
            <person name="Higashi K."/>
            <person name="Shibata D."/>
            <person name="Kamiya Y."/>
            <person name="Sato N."/>
            <person name="Nakamura Y."/>
            <person name="Tabata S."/>
            <person name="Ida S."/>
            <person name="Kurokawa K."/>
            <person name="Ohta H."/>
        </authorList>
    </citation>
    <scope>NUCLEOTIDE SEQUENCE [LARGE SCALE GENOMIC DNA]</scope>
    <source>
        <strain evidence="2 3">NIES-2285</strain>
    </source>
</reference>
<feature type="region of interest" description="Disordered" evidence="1">
    <location>
        <begin position="1"/>
        <end position="34"/>
    </location>
</feature>
<dbReference type="GO" id="GO:0031348">
    <property type="term" value="P:negative regulation of defense response"/>
    <property type="evidence" value="ECO:0007669"/>
    <property type="project" value="InterPro"/>
</dbReference>
<accession>A0A0U9I7R1</accession>
<dbReference type="EMBL" id="DF237251">
    <property type="protein sequence ID" value="GAQ86644.1"/>
    <property type="molecule type" value="Genomic_DNA"/>
</dbReference>
<gene>
    <name evidence="2" type="ORF">KFL_003020040</name>
</gene>
<dbReference type="AlphaFoldDB" id="A0A0U9I7R1"/>
<dbReference type="PANTHER" id="PTHR37243:SF2">
    <property type="entry name" value="NEGATIVE REGULATOR OF SYSTEMIC ACQUIRED RESISTANCE SNI1"/>
    <property type="match status" value="1"/>
</dbReference>